<dbReference type="Proteomes" id="UP000233551">
    <property type="component" value="Unassembled WGS sequence"/>
</dbReference>
<proteinExistence type="predicted"/>
<name>A0A2I0K3L3_PUNGR</name>
<dbReference type="AlphaFoldDB" id="A0A2I0K3L3"/>
<organism evidence="1 2">
    <name type="scientific">Punica granatum</name>
    <name type="common">Pomegranate</name>
    <dbReference type="NCBI Taxonomy" id="22663"/>
    <lineage>
        <taxon>Eukaryota</taxon>
        <taxon>Viridiplantae</taxon>
        <taxon>Streptophyta</taxon>
        <taxon>Embryophyta</taxon>
        <taxon>Tracheophyta</taxon>
        <taxon>Spermatophyta</taxon>
        <taxon>Magnoliopsida</taxon>
        <taxon>eudicotyledons</taxon>
        <taxon>Gunneridae</taxon>
        <taxon>Pentapetalae</taxon>
        <taxon>rosids</taxon>
        <taxon>malvids</taxon>
        <taxon>Myrtales</taxon>
        <taxon>Lythraceae</taxon>
        <taxon>Punica</taxon>
    </lineage>
</organism>
<dbReference type="EMBL" id="PGOL01000901">
    <property type="protein sequence ID" value="PKI63134.1"/>
    <property type="molecule type" value="Genomic_DNA"/>
</dbReference>
<sequence length="55" mass="6098">MGSNALCTPSARYPSAEWGLALIHYLASSKVYVEDDSDQLFICKDPRSTSKRSKC</sequence>
<evidence type="ECO:0000313" key="2">
    <source>
        <dbReference type="Proteomes" id="UP000233551"/>
    </source>
</evidence>
<comment type="caution">
    <text evidence="1">The sequence shown here is derived from an EMBL/GenBank/DDBJ whole genome shotgun (WGS) entry which is preliminary data.</text>
</comment>
<evidence type="ECO:0000313" key="1">
    <source>
        <dbReference type="EMBL" id="PKI63134.1"/>
    </source>
</evidence>
<reference evidence="1 2" key="1">
    <citation type="submission" date="2017-11" db="EMBL/GenBank/DDBJ databases">
        <title>De-novo sequencing of pomegranate (Punica granatum L.) genome.</title>
        <authorList>
            <person name="Akparov Z."/>
            <person name="Amiraslanov A."/>
            <person name="Hajiyeva S."/>
            <person name="Abbasov M."/>
            <person name="Kaur K."/>
            <person name="Hamwieh A."/>
            <person name="Solovyev V."/>
            <person name="Salamov A."/>
            <person name="Braich B."/>
            <person name="Kosarev P."/>
            <person name="Mahmoud A."/>
            <person name="Hajiyev E."/>
            <person name="Babayeva S."/>
            <person name="Izzatullayeva V."/>
            <person name="Mammadov A."/>
            <person name="Mammadov A."/>
            <person name="Sharifova S."/>
            <person name="Ojaghi J."/>
            <person name="Eynullazada K."/>
            <person name="Bayramov B."/>
            <person name="Abdulazimova A."/>
            <person name="Shahmuradov I."/>
        </authorList>
    </citation>
    <scope>NUCLEOTIDE SEQUENCE [LARGE SCALE GENOMIC DNA]</scope>
    <source>
        <strain evidence="2">cv. AG2017</strain>
        <tissue evidence="1">Leaf</tissue>
    </source>
</reference>
<gene>
    <name evidence="1" type="ORF">CRG98_016466</name>
</gene>
<protein>
    <submittedName>
        <fullName evidence="1">Uncharacterized protein</fullName>
    </submittedName>
</protein>
<keyword evidence="2" id="KW-1185">Reference proteome</keyword>
<accession>A0A2I0K3L3</accession>